<proteinExistence type="inferred from homology"/>
<evidence type="ECO:0000256" key="7">
    <source>
        <dbReference type="RuleBase" id="RU363032"/>
    </source>
</evidence>
<dbReference type="InterPro" id="IPR050809">
    <property type="entry name" value="UgpAE/MalFG_permease"/>
</dbReference>
<dbReference type="Gene3D" id="1.10.3720.10">
    <property type="entry name" value="MetI-like"/>
    <property type="match status" value="1"/>
</dbReference>
<dbReference type="GO" id="GO:0005886">
    <property type="term" value="C:plasma membrane"/>
    <property type="evidence" value="ECO:0007669"/>
    <property type="project" value="UniProtKB-SubCell"/>
</dbReference>
<evidence type="ECO:0000256" key="6">
    <source>
        <dbReference type="ARBA" id="ARBA00023136"/>
    </source>
</evidence>
<organism evidence="9 10">
    <name type="scientific">Bianquea renquensis</name>
    <dbReference type="NCBI Taxonomy" id="2763661"/>
    <lineage>
        <taxon>Bacteria</taxon>
        <taxon>Bacillati</taxon>
        <taxon>Bacillota</taxon>
        <taxon>Clostridia</taxon>
        <taxon>Eubacteriales</taxon>
        <taxon>Bianqueaceae</taxon>
        <taxon>Bianquea</taxon>
    </lineage>
</organism>
<dbReference type="InterPro" id="IPR035906">
    <property type="entry name" value="MetI-like_sf"/>
</dbReference>
<dbReference type="PANTHER" id="PTHR43227">
    <property type="entry name" value="BLL4140 PROTEIN"/>
    <property type="match status" value="1"/>
</dbReference>
<protein>
    <submittedName>
        <fullName evidence="9">Sugar ABC transporter permease</fullName>
    </submittedName>
</protein>
<dbReference type="EMBL" id="JACRSQ010000009">
    <property type="protein sequence ID" value="MBC8543461.1"/>
    <property type="molecule type" value="Genomic_DNA"/>
</dbReference>
<dbReference type="SUPFAM" id="SSF161098">
    <property type="entry name" value="MetI-like"/>
    <property type="match status" value="1"/>
</dbReference>
<keyword evidence="2 7" id="KW-0813">Transport</keyword>
<gene>
    <name evidence="9" type="ORF">H8730_07880</name>
</gene>
<evidence type="ECO:0000256" key="5">
    <source>
        <dbReference type="ARBA" id="ARBA00022989"/>
    </source>
</evidence>
<feature type="transmembrane region" description="Helical" evidence="7">
    <location>
        <begin position="214"/>
        <end position="233"/>
    </location>
</feature>
<feature type="transmembrane region" description="Helical" evidence="7">
    <location>
        <begin position="275"/>
        <end position="296"/>
    </location>
</feature>
<name>A0A926DSX8_9FIRM</name>
<feature type="transmembrane region" description="Helical" evidence="7">
    <location>
        <begin position="91"/>
        <end position="109"/>
    </location>
</feature>
<dbReference type="InterPro" id="IPR000515">
    <property type="entry name" value="MetI-like"/>
</dbReference>
<evidence type="ECO:0000256" key="2">
    <source>
        <dbReference type="ARBA" id="ARBA00022448"/>
    </source>
</evidence>
<dbReference type="CDD" id="cd06261">
    <property type="entry name" value="TM_PBP2"/>
    <property type="match status" value="1"/>
</dbReference>
<feature type="transmembrane region" description="Helical" evidence="7">
    <location>
        <begin position="121"/>
        <end position="141"/>
    </location>
</feature>
<dbReference type="Proteomes" id="UP000657006">
    <property type="component" value="Unassembled WGS sequence"/>
</dbReference>
<feature type="transmembrane region" description="Helical" evidence="7">
    <location>
        <begin position="20"/>
        <end position="39"/>
    </location>
</feature>
<evidence type="ECO:0000256" key="4">
    <source>
        <dbReference type="ARBA" id="ARBA00022692"/>
    </source>
</evidence>
<dbReference type="PROSITE" id="PS50928">
    <property type="entry name" value="ABC_TM1"/>
    <property type="match status" value="1"/>
</dbReference>
<dbReference type="GO" id="GO:0055085">
    <property type="term" value="P:transmembrane transport"/>
    <property type="evidence" value="ECO:0007669"/>
    <property type="project" value="InterPro"/>
</dbReference>
<keyword evidence="4 7" id="KW-0812">Transmembrane</keyword>
<evidence type="ECO:0000313" key="9">
    <source>
        <dbReference type="EMBL" id="MBC8543461.1"/>
    </source>
</evidence>
<comment type="similarity">
    <text evidence="7">Belongs to the binding-protein-dependent transport system permease family.</text>
</comment>
<reference evidence="9" key="1">
    <citation type="submission" date="2020-08" db="EMBL/GenBank/DDBJ databases">
        <title>Genome public.</title>
        <authorList>
            <person name="Liu C."/>
            <person name="Sun Q."/>
        </authorList>
    </citation>
    <scope>NUCLEOTIDE SEQUENCE</scope>
    <source>
        <strain evidence="9">NSJ-32</strain>
    </source>
</reference>
<keyword evidence="6 7" id="KW-0472">Membrane</keyword>
<dbReference type="Pfam" id="PF00528">
    <property type="entry name" value="BPD_transp_1"/>
    <property type="match status" value="1"/>
</dbReference>
<evidence type="ECO:0000256" key="3">
    <source>
        <dbReference type="ARBA" id="ARBA00022475"/>
    </source>
</evidence>
<dbReference type="PANTHER" id="PTHR43227:SF11">
    <property type="entry name" value="BLL4140 PROTEIN"/>
    <property type="match status" value="1"/>
</dbReference>
<sequence length="309" mass="34678">MKKKISQRPLRSFNKALSMWQLYVLILPAVVYLIIFSYFPMYGIQIAFKNYRVSKGIWGSEWVGLDHFVRFLTFPNFWKIMLNTLRISFKSLIWGFPFPVLLALLLNELNNVTFKKIVQMITYAPHFISTITVCGMVLLFFNREYGIVNAVISALGGEKVDWLSNASYFDALYVGSGIWQSLGWGTIIYLAALSGVSPEMVEAAKIDGASRAKVVWHINIPTILPTIVIMLILNCGSLLGVGFEKVFALQNDLNLEVSNVISTYTYQIGLQGGQFSYASAIGLFNNIVNVIVLIFVNTIAKKLSDISIL</sequence>
<feature type="domain" description="ABC transmembrane type-1" evidence="8">
    <location>
        <begin position="81"/>
        <end position="296"/>
    </location>
</feature>
<accession>A0A926DSX8</accession>
<keyword evidence="10" id="KW-1185">Reference proteome</keyword>
<keyword evidence="5 7" id="KW-1133">Transmembrane helix</keyword>
<keyword evidence="3" id="KW-1003">Cell membrane</keyword>
<comment type="subcellular location">
    <subcellularLocation>
        <location evidence="1 7">Cell membrane</location>
        <topology evidence="1 7">Multi-pass membrane protein</topology>
    </subcellularLocation>
</comment>
<evidence type="ECO:0000313" key="10">
    <source>
        <dbReference type="Proteomes" id="UP000657006"/>
    </source>
</evidence>
<evidence type="ECO:0000256" key="1">
    <source>
        <dbReference type="ARBA" id="ARBA00004651"/>
    </source>
</evidence>
<evidence type="ECO:0000259" key="8">
    <source>
        <dbReference type="PROSITE" id="PS50928"/>
    </source>
</evidence>
<feature type="transmembrane region" description="Helical" evidence="7">
    <location>
        <begin position="171"/>
        <end position="193"/>
    </location>
</feature>
<dbReference type="AlphaFoldDB" id="A0A926DSX8"/>
<comment type="caution">
    <text evidence="9">The sequence shown here is derived from an EMBL/GenBank/DDBJ whole genome shotgun (WGS) entry which is preliminary data.</text>
</comment>
<dbReference type="RefSeq" id="WP_177716088.1">
    <property type="nucleotide sequence ID" value="NZ_JACRSQ010000009.1"/>
</dbReference>